<evidence type="ECO:0000313" key="8">
    <source>
        <dbReference type="EMBL" id="CDZ98803.1"/>
    </source>
</evidence>
<dbReference type="GO" id="GO:0016627">
    <property type="term" value="F:oxidoreductase activity, acting on the CH-CH group of donors"/>
    <property type="evidence" value="ECO:0007669"/>
    <property type="project" value="InterPro"/>
</dbReference>
<dbReference type="EMBL" id="LN483345">
    <property type="protein sequence ID" value="CDZ98803.1"/>
    <property type="molecule type" value="Genomic_DNA"/>
</dbReference>
<dbReference type="InterPro" id="IPR039357">
    <property type="entry name" value="SRD5A/TECR"/>
</dbReference>
<feature type="domain" description="3-oxo-5-alpha-steroid 4-dehydrogenase C-terminal" evidence="7">
    <location>
        <begin position="53"/>
        <end position="174"/>
    </location>
</feature>
<name>A0A0F7SMF4_PHARH</name>
<comment type="similarity">
    <text evidence="2">Belongs to the steroid 5-alpha reductase family.</text>
</comment>
<evidence type="ECO:0000256" key="6">
    <source>
        <dbReference type="SAM" id="Phobius"/>
    </source>
</evidence>
<evidence type="ECO:0000259" key="7">
    <source>
        <dbReference type="Pfam" id="PF02544"/>
    </source>
</evidence>
<dbReference type="PROSITE" id="PS50244">
    <property type="entry name" value="S5A_REDUCTASE"/>
    <property type="match status" value="1"/>
</dbReference>
<dbReference type="AlphaFoldDB" id="A0A0F7SMF4"/>
<proteinExistence type="inferred from homology"/>
<sequence>MELVSPVALLMALEPKMGWSSKVDPIRVLTGLYMAHYLNRSIVSVLRSRQMAPMHLIVWLSAVVFNSINGSLIGTFLRVQSQSCMSTSRWFWLGVSIWALGWVSNIAHDEILMNLRRDSSGTSMASSSRHSYRTADGRLYSIPWGGLFRWVSFPSYLSELIEWTGFGLACASVGCQTDLSEIFLNLFQSEETFQVSGWDVPLLNPASLFVMNEVGVYEFI</sequence>
<accession>A0A0F7SMF4</accession>
<evidence type="ECO:0000256" key="4">
    <source>
        <dbReference type="ARBA" id="ARBA00022989"/>
    </source>
</evidence>
<evidence type="ECO:0000256" key="2">
    <source>
        <dbReference type="ARBA" id="ARBA00007742"/>
    </source>
</evidence>
<reference evidence="8" key="1">
    <citation type="submission" date="2014-08" db="EMBL/GenBank/DDBJ databases">
        <authorList>
            <person name="Sharma Rahul"/>
            <person name="Thines Marco"/>
        </authorList>
    </citation>
    <scope>NUCLEOTIDE SEQUENCE</scope>
</reference>
<comment type="subcellular location">
    <subcellularLocation>
        <location evidence="1">Membrane</location>
        <topology evidence="1">Multi-pass membrane protein</topology>
    </subcellularLocation>
</comment>
<feature type="transmembrane region" description="Helical" evidence="6">
    <location>
        <begin position="56"/>
        <end position="77"/>
    </location>
</feature>
<dbReference type="GO" id="GO:0016020">
    <property type="term" value="C:membrane"/>
    <property type="evidence" value="ECO:0007669"/>
    <property type="project" value="UniProtKB-SubCell"/>
</dbReference>
<dbReference type="PANTHER" id="PTHR10556">
    <property type="entry name" value="3-OXO-5-ALPHA-STEROID 4-DEHYDROGENASE"/>
    <property type="match status" value="1"/>
</dbReference>
<keyword evidence="3 6" id="KW-0812">Transmembrane</keyword>
<evidence type="ECO:0000256" key="1">
    <source>
        <dbReference type="ARBA" id="ARBA00004141"/>
    </source>
</evidence>
<dbReference type="InterPro" id="IPR001104">
    <property type="entry name" value="3-oxo-5_a-steroid_4-DH_C"/>
</dbReference>
<protein>
    <submittedName>
        <fullName evidence="8">Steroid reductase</fullName>
    </submittedName>
</protein>
<dbReference type="GO" id="GO:0006629">
    <property type="term" value="P:lipid metabolic process"/>
    <property type="evidence" value="ECO:0007669"/>
    <property type="project" value="InterPro"/>
</dbReference>
<dbReference type="PANTHER" id="PTHR10556:SF43">
    <property type="entry name" value="STEROID 5-ALPHA-REDUCTASE DET2"/>
    <property type="match status" value="1"/>
</dbReference>
<feature type="transmembrane region" description="Helical" evidence="6">
    <location>
        <begin position="89"/>
        <end position="107"/>
    </location>
</feature>
<evidence type="ECO:0000256" key="5">
    <source>
        <dbReference type="ARBA" id="ARBA00023136"/>
    </source>
</evidence>
<organism evidence="8">
    <name type="scientific">Phaffia rhodozyma</name>
    <name type="common">Yeast</name>
    <name type="synonym">Xanthophyllomyces dendrorhous</name>
    <dbReference type="NCBI Taxonomy" id="264483"/>
    <lineage>
        <taxon>Eukaryota</taxon>
        <taxon>Fungi</taxon>
        <taxon>Dikarya</taxon>
        <taxon>Basidiomycota</taxon>
        <taxon>Agaricomycotina</taxon>
        <taxon>Tremellomycetes</taxon>
        <taxon>Cystofilobasidiales</taxon>
        <taxon>Mrakiaceae</taxon>
        <taxon>Phaffia</taxon>
    </lineage>
</organism>
<keyword evidence="4 6" id="KW-1133">Transmembrane helix</keyword>
<evidence type="ECO:0000256" key="3">
    <source>
        <dbReference type="ARBA" id="ARBA00022692"/>
    </source>
</evidence>
<keyword evidence="5 6" id="KW-0472">Membrane</keyword>
<dbReference type="Pfam" id="PF02544">
    <property type="entry name" value="Steroid_dh"/>
    <property type="match status" value="1"/>
</dbReference>